<dbReference type="AlphaFoldDB" id="A0A5C6B914"/>
<keyword evidence="1" id="KW-0812">Transmembrane</keyword>
<comment type="caution">
    <text evidence="2">The sequence shown here is derived from an EMBL/GenBank/DDBJ whole genome shotgun (WGS) entry which is preliminary data.</text>
</comment>
<keyword evidence="1" id="KW-0472">Membrane</keyword>
<feature type="transmembrane region" description="Helical" evidence="1">
    <location>
        <begin position="26"/>
        <end position="46"/>
    </location>
</feature>
<dbReference type="EMBL" id="SJPN01000001">
    <property type="protein sequence ID" value="TWU08217.1"/>
    <property type="molecule type" value="Genomic_DNA"/>
</dbReference>
<protein>
    <submittedName>
        <fullName evidence="2">Uncharacterized protein</fullName>
    </submittedName>
</protein>
<organism evidence="2 3">
    <name type="scientific">Stieleria varia</name>
    <dbReference type="NCBI Taxonomy" id="2528005"/>
    <lineage>
        <taxon>Bacteria</taxon>
        <taxon>Pseudomonadati</taxon>
        <taxon>Planctomycetota</taxon>
        <taxon>Planctomycetia</taxon>
        <taxon>Pirellulales</taxon>
        <taxon>Pirellulaceae</taxon>
        <taxon>Stieleria</taxon>
    </lineage>
</organism>
<evidence type="ECO:0000256" key="1">
    <source>
        <dbReference type="SAM" id="Phobius"/>
    </source>
</evidence>
<accession>A0A5C6B914</accession>
<feature type="transmembrane region" description="Helical" evidence="1">
    <location>
        <begin position="78"/>
        <end position="104"/>
    </location>
</feature>
<reference evidence="2 3" key="1">
    <citation type="submission" date="2019-02" db="EMBL/GenBank/DDBJ databases">
        <title>Deep-cultivation of Planctomycetes and their phenomic and genomic characterization uncovers novel biology.</title>
        <authorList>
            <person name="Wiegand S."/>
            <person name="Jogler M."/>
            <person name="Boedeker C."/>
            <person name="Pinto D."/>
            <person name="Vollmers J."/>
            <person name="Rivas-Marin E."/>
            <person name="Kohn T."/>
            <person name="Peeters S.H."/>
            <person name="Heuer A."/>
            <person name="Rast P."/>
            <person name="Oberbeckmann S."/>
            <person name="Bunk B."/>
            <person name="Jeske O."/>
            <person name="Meyerdierks A."/>
            <person name="Storesund J.E."/>
            <person name="Kallscheuer N."/>
            <person name="Luecker S."/>
            <person name="Lage O.M."/>
            <person name="Pohl T."/>
            <person name="Merkel B.J."/>
            <person name="Hornburger P."/>
            <person name="Mueller R.-W."/>
            <person name="Bruemmer F."/>
            <person name="Labrenz M."/>
            <person name="Spormann A.M."/>
            <person name="Op Den Camp H."/>
            <person name="Overmann J."/>
            <person name="Amann R."/>
            <person name="Jetten M.S.M."/>
            <person name="Mascher T."/>
            <person name="Medema M.H."/>
            <person name="Devos D.P."/>
            <person name="Kaster A.-K."/>
            <person name="Ovreas L."/>
            <person name="Rohde M."/>
            <person name="Galperin M.Y."/>
            <person name="Jogler C."/>
        </authorList>
    </citation>
    <scope>NUCLEOTIDE SEQUENCE [LARGE SCALE GENOMIC DNA]</scope>
    <source>
        <strain evidence="2 3">Pla52n</strain>
    </source>
</reference>
<proteinExistence type="predicted"/>
<gene>
    <name evidence="2" type="ORF">Pla52n_07990</name>
</gene>
<dbReference type="Proteomes" id="UP000320176">
    <property type="component" value="Unassembled WGS sequence"/>
</dbReference>
<name>A0A5C6B914_9BACT</name>
<evidence type="ECO:0000313" key="2">
    <source>
        <dbReference type="EMBL" id="TWU08217.1"/>
    </source>
</evidence>
<evidence type="ECO:0000313" key="3">
    <source>
        <dbReference type="Proteomes" id="UP000320176"/>
    </source>
</evidence>
<keyword evidence="3" id="KW-1185">Reference proteome</keyword>
<sequence>MTVTQNTSPADAPLPKRRGPRFQISLTLMMLLMIVFAVISAGLFYASNVPVIRDEISVLLYGKSAGAGEDVGRVAHRIFIMFTFTSPLLLACVLSLVLSALRWLDNRGPK</sequence>
<keyword evidence="1" id="KW-1133">Transmembrane helix</keyword>